<dbReference type="EMBL" id="QFQS01000001">
    <property type="protein sequence ID" value="PZQ99139.1"/>
    <property type="molecule type" value="Genomic_DNA"/>
</dbReference>
<dbReference type="AlphaFoldDB" id="A0A2W5SAY5"/>
<dbReference type="Proteomes" id="UP000248975">
    <property type="component" value="Unassembled WGS sequence"/>
</dbReference>
<evidence type="ECO:0000313" key="1">
    <source>
        <dbReference type="EMBL" id="PZQ99139.1"/>
    </source>
</evidence>
<proteinExistence type="predicted"/>
<accession>A0A2W5SAY5</accession>
<evidence type="ECO:0000313" key="2">
    <source>
        <dbReference type="Proteomes" id="UP000248975"/>
    </source>
</evidence>
<gene>
    <name evidence="1" type="ORF">DI533_00035</name>
</gene>
<organism evidence="1 2">
    <name type="scientific">Cereibacter sphaeroides</name>
    <name type="common">Rhodobacter sphaeroides</name>
    <dbReference type="NCBI Taxonomy" id="1063"/>
    <lineage>
        <taxon>Bacteria</taxon>
        <taxon>Pseudomonadati</taxon>
        <taxon>Pseudomonadota</taxon>
        <taxon>Alphaproteobacteria</taxon>
        <taxon>Rhodobacterales</taxon>
        <taxon>Paracoccaceae</taxon>
        <taxon>Cereibacter</taxon>
    </lineage>
</organism>
<reference evidence="1 2" key="1">
    <citation type="submission" date="2017-08" db="EMBL/GenBank/DDBJ databases">
        <title>Infants hospitalized years apart are colonized by the same room-sourced microbial strains.</title>
        <authorList>
            <person name="Brooks B."/>
            <person name="Olm M.R."/>
            <person name="Firek B.A."/>
            <person name="Baker R."/>
            <person name="Thomas B.C."/>
            <person name="Morowitz M.J."/>
            <person name="Banfield J.F."/>
        </authorList>
    </citation>
    <scope>NUCLEOTIDE SEQUENCE [LARGE SCALE GENOMIC DNA]</scope>
    <source>
        <strain evidence="1">S2_003_000_R2_11</strain>
    </source>
</reference>
<name>A0A2W5SAY5_CERSP</name>
<sequence>MLKQSAMTRTASCDMGCAIAIALKLAGQPTHDHPDVLEPVELKGAADNPLIVQRVKTFVAFLARKAKAEPDLQTG</sequence>
<protein>
    <submittedName>
        <fullName evidence="1">Uncharacterized protein</fullName>
    </submittedName>
</protein>
<comment type="caution">
    <text evidence="1">The sequence shown here is derived from an EMBL/GenBank/DDBJ whole genome shotgun (WGS) entry which is preliminary data.</text>
</comment>